<evidence type="ECO:0000313" key="8">
    <source>
        <dbReference type="EMBL" id="ORY03306.1"/>
    </source>
</evidence>
<dbReference type="InterPro" id="IPR019136">
    <property type="entry name" value="TF_IIIC_su-5_HTH"/>
</dbReference>
<keyword evidence="4" id="KW-0539">Nucleus</keyword>
<proteinExistence type="predicted"/>
<feature type="region of interest" description="Disordered" evidence="5">
    <location>
        <begin position="97"/>
        <end position="145"/>
    </location>
</feature>
<dbReference type="InterPro" id="IPR040454">
    <property type="entry name" value="TF_IIIC_Tfc1/Sfc1"/>
</dbReference>
<dbReference type="GO" id="GO:0006384">
    <property type="term" value="P:transcription initiation at RNA polymerase III promoter"/>
    <property type="evidence" value="ECO:0007669"/>
    <property type="project" value="InterPro"/>
</dbReference>
<feature type="domain" description="Transcription factor IIIC subunit 5 HTH" evidence="6">
    <location>
        <begin position="221"/>
        <end position="365"/>
    </location>
</feature>
<dbReference type="GO" id="GO:0000127">
    <property type="term" value="C:transcription factor TFIIIC complex"/>
    <property type="evidence" value="ECO:0007669"/>
    <property type="project" value="InterPro"/>
</dbReference>
<evidence type="ECO:0000256" key="4">
    <source>
        <dbReference type="ARBA" id="ARBA00023242"/>
    </source>
</evidence>
<evidence type="ECO:0000256" key="2">
    <source>
        <dbReference type="ARBA" id="ARBA00023125"/>
    </source>
</evidence>
<name>A0A1Y1YZD9_9PLEO</name>
<dbReference type="InterPro" id="IPR042536">
    <property type="entry name" value="TFIIIC_tauA_Sfc1"/>
</dbReference>
<keyword evidence="9" id="KW-1185">Reference proteome</keyword>
<dbReference type="InterPro" id="IPR041499">
    <property type="entry name" value="Tfc1/Sfc1_N"/>
</dbReference>
<organism evidence="8 9">
    <name type="scientific">Clohesyomyces aquaticus</name>
    <dbReference type="NCBI Taxonomy" id="1231657"/>
    <lineage>
        <taxon>Eukaryota</taxon>
        <taxon>Fungi</taxon>
        <taxon>Dikarya</taxon>
        <taxon>Ascomycota</taxon>
        <taxon>Pezizomycotina</taxon>
        <taxon>Dothideomycetes</taxon>
        <taxon>Pleosporomycetidae</taxon>
        <taxon>Pleosporales</taxon>
        <taxon>Lindgomycetaceae</taxon>
        <taxon>Clohesyomyces</taxon>
    </lineage>
</organism>
<dbReference type="Pfam" id="PF17682">
    <property type="entry name" value="Tau95_N"/>
    <property type="match status" value="1"/>
</dbReference>
<reference evidence="8 9" key="1">
    <citation type="submission" date="2016-07" db="EMBL/GenBank/DDBJ databases">
        <title>Pervasive Adenine N6-methylation of Active Genes in Fungi.</title>
        <authorList>
            <consortium name="DOE Joint Genome Institute"/>
            <person name="Mondo S.J."/>
            <person name="Dannebaum R.O."/>
            <person name="Kuo R.C."/>
            <person name="Labutti K."/>
            <person name="Haridas S."/>
            <person name="Kuo A."/>
            <person name="Salamov A."/>
            <person name="Ahrendt S.R."/>
            <person name="Lipzen A."/>
            <person name="Sullivan W."/>
            <person name="Andreopoulos W.B."/>
            <person name="Clum A."/>
            <person name="Lindquist E."/>
            <person name="Daum C."/>
            <person name="Ramamoorthy G.K."/>
            <person name="Gryganskyi A."/>
            <person name="Culley D."/>
            <person name="Magnuson J.K."/>
            <person name="James T.Y."/>
            <person name="O'Malley M.A."/>
            <person name="Stajich J.E."/>
            <person name="Spatafora J.W."/>
            <person name="Visel A."/>
            <person name="Grigoriev I.V."/>
        </authorList>
    </citation>
    <scope>NUCLEOTIDE SEQUENCE [LARGE SCALE GENOMIC DNA]</scope>
    <source>
        <strain evidence="8 9">CBS 115471</strain>
    </source>
</reference>
<dbReference type="Pfam" id="PF09734">
    <property type="entry name" value="Tau95"/>
    <property type="match status" value="1"/>
</dbReference>
<feature type="compositionally biased region" description="Low complexity" evidence="5">
    <location>
        <begin position="120"/>
        <end position="133"/>
    </location>
</feature>
<dbReference type="EMBL" id="MCFA01000148">
    <property type="protein sequence ID" value="ORY03306.1"/>
    <property type="molecule type" value="Genomic_DNA"/>
</dbReference>
<feature type="compositionally biased region" description="Acidic residues" evidence="5">
    <location>
        <begin position="585"/>
        <end position="624"/>
    </location>
</feature>
<comment type="caution">
    <text evidence="8">The sequence shown here is derived from an EMBL/GenBank/DDBJ whole genome shotgun (WGS) entry which is preliminary data.</text>
</comment>
<dbReference type="GO" id="GO:0001002">
    <property type="term" value="F:RNA polymerase III type 1 promoter sequence-specific DNA binding"/>
    <property type="evidence" value="ECO:0007669"/>
    <property type="project" value="TreeGrafter"/>
</dbReference>
<gene>
    <name evidence="8" type="ORF">BCR34DRAFT_520849</name>
</gene>
<evidence type="ECO:0000256" key="1">
    <source>
        <dbReference type="ARBA" id="ARBA00004123"/>
    </source>
</evidence>
<dbReference type="GO" id="GO:0001003">
    <property type="term" value="F:RNA polymerase III type 2 promoter sequence-specific DNA binding"/>
    <property type="evidence" value="ECO:0007669"/>
    <property type="project" value="TreeGrafter"/>
</dbReference>
<evidence type="ECO:0000259" key="6">
    <source>
        <dbReference type="Pfam" id="PF09734"/>
    </source>
</evidence>
<feature type="region of interest" description="Disordered" evidence="5">
    <location>
        <begin position="39"/>
        <end position="65"/>
    </location>
</feature>
<dbReference type="GO" id="GO:0005634">
    <property type="term" value="C:nucleus"/>
    <property type="evidence" value="ECO:0007669"/>
    <property type="project" value="UniProtKB-SubCell"/>
</dbReference>
<dbReference type="OrthoDB" id="5598268at2759"/>
<dbReference type="Gene3D" id="3.30.200.160">
    <property type="entry name" value="TFIIIC, subcomplex tauA, subunit Sfc1, barrel domain"/>
    <property type="match status" value="1"/>
</dbReference>
<dbReference type="AlphaFoldDB" id="A0A1Y1YZD9"/>
<feature type="domain" description="Transcription factor IIIC subunit Tfc1/Sfc1 triple barrel" evidence="7">
    <location>
        <begin position="20"/>
        <end position="179"/>
    </location>
</feature>
<keyword evidence="3" id="KW-0804">Transcription</keyword>
<evidence type="ECO:0000313" key="9">
    <source>
        <dbReference type="Proteomes" id="UP000193144"/>
    </source>
</evidence>
<dbReference type="PANTHER" id="PTHR13230:SF5">
    <property type="entry name" value="GENERAL TRANSCRIPTION FACTOR 3C POLYPEPTIDE 5"/>
    <property type="match status" value="1"/>
</dbReference>
<keyword evidence="2" id="KW-0238">DNA-binding</keyword>
<evidence type="ECO:0000259" key="7">
    <source>
        <dbReference type="Pfam" id="PF17682"/>
    </source>
</evidence>
<evidence type="ECO:0000256" key="5">
    <source>
        <dbReference type="SAM" id="MobiDB-lite"/>
    </source>
</evidence>
<feature type="compositionally biased region" description="Basic and acidic residues" evidence="5">
    <location>
        <begin position="539"/>
        <end position="558"/>
    </location>
</feature>
<protein>
    <submittedName>
        <fullName evidence="8">RNA polymerase III transcription factor IIIC subunit-domain-containing protein</fullName>
    </submittedName>
</protein>
<comment type="subcellular location">
    <subcellularLocation>
        <location evidence="1">Nucleus</location>
    </subcellularLocation>
</comment>
<dbReference type="STRING" id="1231657.A0A1Y1YZD9"/>
<accession>A0A1Y1YZD9</accession>
<dbReference type="PANTHER" id="PTHR13230">
    <property type="entry name" value="GENERAL TRANSCRIPTION FACTOR IIIC, POLYPEPTIDE 5"/>
    <property type="match status" value="1"/>
</dbReference>
<feature type="region of interest" description="Disordered" evidence="5">
    <location>
        <begin position="539"/>
        <end position="657"/>
    </location>
</feature>
<evidence type="ECO:0000256" key="3">
    <source>
        <dbReference type="ARBA" id="ARBA00023163"/>
    </source>
</evidence>
<sequence length="657" mass="74489">METPFEEPDYLSIRNQAISCVEHPCIIRNVDKGLKSLGGPTKLSQTLSSEPAHEGGKKTRKRPKALSLSLRPDDPFAKHLLSQSVVTGNVLLKVTVPRRTGRKRKRGTTGPFLTEQEIESNANASSATSSSGAPLPPNPNPDPKLVFRTLQDNPSSYTVTPVGLIPESHRFRHLPDLQFAASPSPLMQSIKTNFLPLQYTKIKNYTMNTAPLVDLSRPIEAPPEFLQLPTPFPYMYQQNAYVRFTSDGREVNTQRRLAPDGYHIIKPTAATVPMAPRSHLPLEENLTPYIQSLVARIRAVLAQRPIATRHFLYNTLGWAKRDRIREAAVYCGYFFETGPWREALIAFGLDPRTDPKWRWYQTISFLSYQKGGTGAPARTMKTWDHWVRNLKNVSKKELERQHIFDGKSVSTTGNTFQFCDITDPLLVSILSTEDIRETCAPTFHGWYHVGTWAKATVILKDKINTLNSPPNLPPPDTLYARVASWPENFSDEEVYATYRAELHDRQIHREKFREHRVMHCVRWAARNPRYAFERMSRITREDRQREEEDNEGSDRDAEGEVVDDGDVEGVVQEDATEVPDRGDVSEVEDDEEGVDDDDEEEEDEDEDDDDDESDDGIGDGDDPDGENRVGSEYSSDDEFGEPVSGRRRPGVDLMDFE</sequence>
<dbReference type="Proteomes" id="UP000193144">
    <property type="component" value="Unassembled WGS sequence"/>
</dbReference>